<gene>
    <name evidence="1" type="ORF">RM6536_1147</name>
</gene>
<dbReference type="Proteomes" id="UP000066203">
    <property type="component" value="Chromosome"/>
</dbReference>
<name>A0A0K2S000_9MICC</name>
<reference evidence="2" key="1">
    <citation type="submission" date="2015-08" db="EMBL/GenBank/DDBJ databases">
        <title>Complete genome sequence of Rothia mucilaginosa strain NUM-Rm6536.</title>
        <authorList>
            <person name="Nambu T."/>
        </authorList>
    </citation>
    <scope>NUCLEOTIDE SEQUENCE [LARGE SCALE GENOMIC DNA]</scope>
    <source>
        <strain evidence="2">NUM-Rm6536</strain>
    </source>
</reference>
<organism evidence="1">
    <name type="scientific">Rothia mucilaginosa</name>
    <dbReference type="NCBI Taxonomy" id="43675"/>
    <lineage>
        <taxon>Bacteria</taxon>
        <taxon>Bacillati</taxon>
        <taxon>Actinomycetota</taxon>
        <taxon>Actinomycetes</taxon>
        <taxon>Micrococcales</taxon>
        <taxon>Micrococcaceae</taxon>
        <taxon>Rothia</taxon>
    </lineage>
</organism>
<dbReference type="EMBL" id="AP014938">
    <property type="protein sequence ID" value="BAS20394.1"/>
    <property type="molecule type" value="Genomic_DNA"/>
</dbReference>
<evidence type="ECO:0000313" key="2">
    <source>
        <dbReference type="Proteomes" id="UP000066203"/>
    </source>
</evidence>
<dbReference type="AlphaFoldDB" id="A0A0K2S000"/>
<proteinExistence type="predicted"/>
<protein>
    <submittedName>
        <fullName evidence="1">Uncharacterized protein</fullName>
    </submittedName>
</protein>
<accession>A0A0K2S000</accession>
<evidence type="ECO:0000313" key="1">
    <source>
        <dbReference type="EMBL" id="BAS20394.1"/>
    </source>
</evidence>
<sequence>MTFNKGHRILLLVGANRRGVTSRYCDESNILSVPHLHKVLPPLPTFDMPEYQALLPR</sequence>